<name>A0ABS9WI02_9ACTN</name>
<reference evidence="8" key="1">
    <citation type="submission" date="2021-11" db="EMBL/GenBank/DDBJ databases">
        <title>A Novel Adlercreutzia Species, isolated from a Allomyrina dichotoma larva feces.</title>
        <authorList>
            <person name="Suh M.K."/>
        </authorList>
    </citation>
    <scope>NUCLEOTIDE SEQUENCE</scope>
    <source>
        <strain evidence="8">JBNU-10</strain>
    </source>
</reference>
<dbReference type="InterPro" id="IPR018194">
    <property type="entry name" value="Ni-dep_hyd_lsu_Ni_BS"/>
</dbReference>
<organism evidence="8 9">
    <name type="scientific">Adlercreutzia faecimuris</name>
    <dbReference type="NCBI Taxonomy" id="2897341"/>
    <lineage>
        <taxon>Bacteria</taxon>
        <taxon>Bacillati</taxon>
        <taxon>Actinomycetota</taxon>
        <taxon>Coriobacteriia</taxon>
        <taxon>Eggerthellales</taxon>
        <taxon>Eggerthellaceae</taxon>
        <taxon>Adlercreutzia</taxon>
    </lineage>
</organism>
<comment type="similarity">
    <text evidence="3">Belongs to the [NiFe]/[NiFeSe] hydrogenase large subunit family.</text>
</comment>
<dbReference type="PANTHER" id="PTHR42958">
    <property type="entry name" value="HYDROGENASE-2 LARGE CHAIN"/>
    <property type="match status" value="1"/>
</dbReference>
<keyword evidence="6" id="KW-0479">Metal-binding</keyword>
<dbReference type="PANTHER" id="PTHR42958:SF2">
    <property type="entry name" value="UPTAKE HYDROGENASE LARGE SUBUNIT"/>
    <property type="match status" value="1"/>
</dbReference>
<dbReference type="Proteomes" id="UP001430755">
    <property type="component" value="Unassembled WGS sequence"/>
</dbReference>
<gene>
    <name evidence="8" type="ORF">LPT13_07400</name>
</gene>
<dbReference type="RefSeq" id="WP_242165127.1">
    <property type="nucleotide sequence ID" value="NZ_JAJMLW010000002.1"/>
</dbReference>
<evidence type="ECO:0000256" key="2">
    <source>
        <dbReference type="ARBA" id="ARBA00004196"/>
    </source>
</evidence>
<comment type="caution">
    <text evidence="8">The sequence shown here is derived from an EMBL/GenBank/DDBJ whole genome shotgun (WGS) entry which is preliminary data.</text>
</comment>
<dbReference type="Pfam" id="PF00374">
    <property type="entry name" value="NiFeSe_Hases"/>
    <property type="match status" value="1"/>
</dbReference>
<keyword evidence="7" id="KW-0560">Oxidoreductase</keyword>
<evidence type="ECO:0000256" key="3">
    <source>
        <dbReference type="ARBA" id="ARBA00009292"/>
    </source>
</evidence>
<dbReference type="InterPro" id="IPR001501">
    <property type="entry name" value="Ni-dep_hyd_lsu"/>
</dbReference>
<evidence type="ECO:0000313" key="9">
    <source>
        <dbReference type="Proteomes" id="UP001430755"/>
    </source>
</evidence>
<evidence type="ECO:0000256" key="1">
    <source>
        <dbReference type="ARBA" id="ARBA00001967"/>
    </source>
</evidence>
<protein>
    <submittedName>
        <fullName evidence="8">Nickel-dependent hydrogenase large subunit</fullName>
    </submittedName>
</protein>
<dbReference type="Gene3D" id="1.10.645.10">
    <property type="entry name" value="Cytochrome-c3 Hydrogenase, chain B"/>
    <property type="match status" value="1"/>
</dbReference>
<dbReference type="InterPro" id="IPR050867">
    <property type="entry name" value="NiFe/NiFeSe_hydrgnase_LSU"/>
</dbReference>
<dbReference type="InterPro" id="IPR029014">
    <property type="entry name" value="NiFe-Hase_large"/>
</dbReference>
<proteinExistence type="inferred from homology"/>
<dbReference type="EMBL" id="JAJMLW010000002">
    <property type="protein sequence ID" value="MCI2242175.1"/>
    <property type="molecule type" value="Genomic_DNA"/>
</dbReference>
<evidence type="ECO:0000313" key="8">
    <source>
        <dbReference type="EMBL" id="MCI2242175.1"/>
    </source>
</evidence>
<keyword evidence="5" id="KW-0533">Nickel</keyword>
<evidence type="ECO:0000256" key="4">
    <source>
        <dbReference type="ARBA" id="ARBA00011771"/>
    </source>
</evidence>
<accession>A0ABS9WI02</accession>
<comment type="subcellular location">
    <subcellularLocation>
        <location evidence="2">Cell envelope</location>
    </subcellularLocation>
</comment>
<dbReference type="PROSITE" id="PS00507">
    <property type="entry name" value="NI_HGENASE_L_1"/>
    <property type="match status" value="1"/>
</dbReference>
<sequence>MTRSVIDPITRIEGHLRVEMEVQNGKVADAWVSGGCFRGMELVVQGRTPEDAAQIVERICGVCPVSHAHASSIAGEKAYGITISNNARIIRNLLEGAQFLHSNILWMYNLAALDYVNPLNALTANVADAIDLAQAAGTSMHSDLGALHKKLAAFAKNGQLSIFSGNWFEADEGTAYKMTPEADLICTAHYLEALKMQARASEVSALLGGKMPHVMTSVPGGTMWVPTEQKLDDLKAMVDEIYNWVAETMLPDTMVLATYYPNVLEFGKGCGRYIAWGVFEGPGWPYGDNYIDQMKNRYLPMAVLDEQFKVSDVEESLIDEYMGRSWYKGTETYQSPYFVTEPDFTEYDVNDRYTWVKCPTYDGKPMEAGSMARIFAAYQRKVPFIVENVDKLLVALGAKPGDLTAFQSTLGRTAIRQIETLYVAGLMREWVTELMEALASGDSEYFREPKTITGEGTGFWEAPRGALYHSEKVKDGKIEGYQIIIPSTWNLAPINGAGDHGPLEQALIGVPVEDIEMPINALRTVHSFDPCTACAVHVSEPATGKHFETVTSPWGVK</sequence>
<keyword evidence="9" id="KW-1185">Reference proteome</keyword>
<dbReference type="SUPFAM" id="SSF56762">
    <property type="entry name" value="HydB/Nqo4-like"/>
    <property type="match status" value="1"/>
</dbReference>
<evidence type="ECO:0000256" key="6">
    <source>
        <dbReference type="ARBA" id="ARBA00022723"/>
    </source>
</evidence>
<comment type="subunit">
    <text evidence="4">Heterodimer of a large and a small subunit.</text>
</comment>
<comment type="cofactor">
    <cofactor evidence="1">
        <name>Ni(2+)</name>
        <dbReference type="ChEBI" id="CHEBI:49786"/>
    </cofactor>
</comment>
<evidence type="ECO:0000256" key="7">
    <source>
        <dbReference type="ARBA" id="ARBA00023002"/>
    </source>
</evidence>
<evidence type="ECO:0000256" key="5">
    <source>
        <dbReference type="ARBA" id="ARBA00022596"/>
    </source>
</evidence>